<dbReference type="EMBL" id="JAJFZP010000007">
    <property type="protein sequence ID" value="MCC3269692.1"/>
    <property type="molecule type" value="Genomic_DNA"/>
</dbReference>
<gene>
    <name evidence="3" type="ORF">LJ751_09985</name>
</gene>
<keyword evidence="2" id="KW-0472">Membrane</keyword>
<name>A0A9X1M2Z9_9MICC</name>
<dbReference type="RefSeq" id="WP_227908070.1">
    <property type="nucleotide sequence ID" value="NZ_CP095461.1"/>
</dbReference>
<feature type="transmembrane region" description="Helical" evidence="2">
    <location>
        <begin position="6"/>
        <end position="25"/>
    </location>
</feature>
<feature type="region of interest" description="Disordered" evidence="1">
    <location>
        <begin position="106"/>
        <end position="148"/>
    </location>
</feature>
<dbReference type="AlphaFoldDB" id="A0A9X1M2Z9"/>
<evidence type="ECO:0000313" key="4">
    <source>
        <dbReference type="Proteomes" id="UP001139264"/>
    </source>
</evidence>
<sequence length="342" mass="35918">METDLWVVLQTTALVTAAFGVWILARACWDYAGVPAVRDAYLELVAARMQELGWGTVPGERSSGGHGNPADGAENPAGAGAGAGAGVLGGRGRGFARAAWSVRSAAARGGTVPGGRKLRGGPAAPAGGRKLRGGPAAPAGGRPVRRRDAEFLRRTRRAPLSRPLESERAASQKALLQLINRPALSAARRIPAADLLPELAQTVAAANTLQDLARTERLQGAAVRCLIRREVPRRFRAVFLPGMARYLDFVGRGSSLGLALGVLLGGGLTGNADLVGALTAVCGVAGAIFFTLTVIRCESRSWPVGETGVWLRLARRYPQPYFLLRLTLTTVVVLFALHLVQG</sequence>
<proteinExistence type="predicted"/>
<evidence type="ECO:0000256" key="2">
    <source>
        <dbReference type="SAM" id="Phobius"/>
    </source>
</evidence>
<feature type="compositionally biased region" description="Low complexity" evidence="1">
    <location>
        <begin position="120"/>
        <end position="142"/>
    </location>
</feature>
<keyword evidence="2" id="KW-0812">Transmembrane</keyword>
<comment type="caution">
    <text evidence="3">The sequence shown here is derived from an EMBL/GenBank/DDBJ whole genome shotgun (WGS) entry which is preliminary data.</text>
</comment>
<evidence type="ECO:0000256" key="1">
    <source>
        <dbReference type="SAM" id="MobiDB-lite"/>
    </source>
</evidence>
<feature type="transmembrane region" description="Helical" evidence="2">
    <location>
        <begin position="274"/>
        <end position="295"/>
    </location>
</feature>
<keyword evidence="2" id="KW-1133">Transmembrane helix</keyword>
<protein>
    <submittedName>
        <fullName evidence="3">Uncharacterized protein</fullName>
    </submittedName>
</protein>
<evidence type="ECO:0000313" key="3">
    <source>
        <dbReference type="EMBL" id="MCC3269692.1"/>
    </source>
</evidence>
<feature type="region of interest" description="Disordered" evidence="1">
    <location>
        <begin position="57"/>
        <end position="79"/>
    </location>
</feature>
<feature type="transmembrane region" description="Helical" evidence="2">
    <location>
        <begin position="249"/>
        <end position="268"/>
    </location>
</feature>
<reference evidence="3" key="1">
    <citation type="submission" date="2021-10" db="EMBL/GenBank/DDBJ databases">
        <title>Novel species in genus Arthrobacter.</title>
        <authorList>
            <person name="Liu Y."/>
        </authorList>
    </citation>
    <scope>NUCLEOTIDE SEQUENCE</scope>
    <source>
        <strain evidence="3">Zg-Y809</strain>
    </source>
</reference>
<organism evidence="3 4">
    <name type="scientific">Arthrobacter gengyunqii</name>
    <dbReference type="NCBI Taxonomy" id="2886940"/>
    <lineage>
        <taxon>Bacteria</taxon>
        <taxon>Bacillati</taxon>
        <taxon>Actinomycetota</taxon>
        <taxon>Actinomycetes</taxon>
        <taxon>Micrococcales</taxon>
        <taxon>Micrococcaceae</taxon>
        <taxon>Arthrobacter</taxon>
    </lineage>
</organism>
<dbReference type="Proteomes" id="UP001139264">
    <property type="component" value="Unassembled WGS sequence"/>
</dbReference>
<accession>A0A9X1M2Z9</accession>
<feature type="transmembrane region" description="Helical" evidence="2">
    <location>
        <begin position="322"/>
        <end position="340"/>
    </location>
</feature>